<proteinExistence type="predicted"/>
<dbReference type="KEGG" id="rhs:A3Q41_04836"/>
<dbReference type="Pfam" id="PF13391">
    <property type="entry name" value="HNH_2"/>
    <property type="match status" value="1"/>
</dbReference>
<name>A0A143QTI7_RHOFA</name>
<dbReference type="EMBL" id="CP015220">
    <property type="protein sequence ID" value="AMY26098.1"/>
    <property type="molecule type" value="Genomic_DNA"/>
</dbReference>
<dbReference type="AlphaFoldDB" id="A0A143QTI7"/>
<reference evidence="2 3" key="1">
    <citation type="journal article" date="2016" name="Genome Announc.">
        <title>Complete Genome and Plasmid Sequences for Rhodococcus fascians D188 and Draft Sequences for Rhodococcus Isolates PBTS 1 and PBTS 2.</title>
        <authorList>
            <person name="Stamler R.A."/>
            <person name="Vereecke D."/>
            <person name="Zhang Y."/>
            <person name="Schilkey F."/>
            <person name="Devitt N."/>
            <person name="Randall J.J."/>
        </authorList>
    </citation>
    <scope>NUCLEOTIDE SEQUENCE [LARGE SCALE GENOMIC DNA]</scope>
    <source>
        <strain evidence="2 3">PBTS2</strain>
    </source>
</reference>
<organism evidence="2 3">
    <name type="scientific">Rhodococcoides fascians</name>
    <name type="common">Rhodococcus fascians</name>
    <dbReference type="NCBI Taxonomy" id="1828"/>
    <lineage>
        <taxon>Bacteria</taxon>
        <taxon>Bacillati</taxon>
        <taxon>Actinomycetota</taxon>
        <taxon>Actinomycetes</taxon>
        <taxon>Mycobacteriales</taxon>
        <taxon>Nocardiaceae</taxon>
        <taxon>Rhodococcoides</taxon>
    </lineage>
</organism>
<dbReference type="PATRIC" id="fig|1653479.3.peg.4894"/>
<keyword evidence="3" id="KW-1185">Reference proteome</keyword>
<sequence length="334" mass="37185">MTTDSMSSGVAAFIDPTDDTLRDQWLSVLAREQVPAGTNQKNFVQCEVVLCFCASLVMDYSRFGSASASRAPFPVQDLARVFKRPPTSIIAKMANLYGTRAHGGKHDLEVAERLRDLDLLRGLYLRILDVARSLSVDEVELPDFLHLEDGFALQLEGQAELDVSVVETEFERKLEQHKRKGSPTAVLTTQKMFTFAVRVGQHRFAQSVLANHQNCCVFCGLSGTIAGRRRPRMMVASHIKPWRDSSDDERLDFRNGFTACPTHDVAFDTGLITVNQDLSVSYAPGVESDMRATPALRHALGKPPLGERIFLGPDSVAPEMSYLTWHREKIYVAV</sequence>
<evidence type="ECO:0000259" key="1">
    <source>
        <dbReference type="Pfam" id="PF13391"/>
    </source>
</evidence>
<gene>
    <name evidence="2" type="ORF">A3Q41_04836</name>
</gene>
<reference evidence="3" key="2">
    <citation type="submission" date="2016-04" db="EMBL/GenBank/DDBJ databases">
        <title>Complete Genome and Plasmid Sequences for Rhodococcus fascians D188 and Draft Sequences for Rhodococcus spp. Isolates PBTS 1 and PBTS 2.</title>
        <authorList>
            <person name="Stamer R."/>
            <person name="Vereecke D."/>
            <person name="Zhang Y."/>
            <person name="Schilkey F."/>
            <person name="Devitt N."/>
            <person name="Randall J."/>
        </authorList>
    </citation>
    <scope>NUCLEOTIDE SEQUENCE [LARGE SCALE GENOMIC DNA]</scope>
    <source>
        <strain evidence="3">PBTS2</strain>
    </source>
</reference>
<evidence type="ECO:0000313" key="2">
    <source>
        <dbReference type="EMBL" id="AMY26098.1"/>
    </source>
</evidence>
<dbReference type="Proteomes" id="UP000076038">
    <property type="component" value="Chromosome"/>
</dbReference>
<accession>A0A143QTI7</accession>
<dbReference type="InterPro" id="IPR003615">
    <property type="entry name" value="HNH_nuc"/>
</dbReference>
<protein>
    <recommendedName>
        <fullName evidence="1">HNH nuclease domain-containing protein</fullName>
    </recommendedName>
</protein>
<evidence type="ECO:0000313" key="3">
    <source>
        <dbReference type="Proteomes" id="UP000076038"/>
    </source>
</evidence>
<dbReference type="OrthoDB" id="9811869at2"/>
<feature type="domain" description="HNH nuclease" evidence="1">
    <location>
        <begin position="216"/>
        <end position="275"/>
    </location>
</feature>